<keyword evidence="1" id="KW-1133">Transmembrane helix</keyword>
<keyword evidence="1" id="KW-0472">Membrane</keyword>
<feature type="transmembrane region" description="Helical" evidence="1">
    <location>
        <begin position="6"/>
        <end position="26"/>
    </location>
</feature>
<reference evidence="2" key="1">
    <citation type="journal article" date="2018" name="PLoS Negl. Trop. Dis.">
        <title>Sialome diversity of ticks revealed by RNAseq of single tick salivary glands.</title>
        <authorList>
            <person name="Perner J."/>
            <person name="Kropackova S."/>
            <person name="Kopacek P."/>
            <person name="Ribeiro J.M."/>
        </authorList>
    </citation>
    <scope>NUCLEOTIDE SEQUENCE</scope>
    <source>
        <strain evidence="2">Siblings of single egg batch collected in Ceske Budejovice</strain>
        <tissue evidence="2">Salivary glands</tissue>
    </source>
</reference>
<evidence type="ECO:0000256" key="1">
    <source>
        <dbReference type="SAM" id="Phobius"/>
    </source>
</evidence>
<accession>A0A147BV20</accession>
<sequence>MLQRIVLTVLLVQAVINGMFLTGSFWNQLKCMQLIREGGSIACRITGEGNYDRMSLQNCWLSCNNGSNTFLLPHETCERVLDVSWWQAHQTLTGKLPPFGYEDCDEKLKRRLESWVENWRSYEKAAEETLCQ</sequence>
<organism evidence="2">
    <name type="scientific">Ixodes ricinus</name>
    <name type="common">Common tick</name>
    <name type="synonym">Acarus ricinus</name>
    <dbReference type="NCBI Taxonomy" id="34613"/>
    <lineage>
        <taxon>Eukaryota</taxon>
        <taxon>Metazoa</taxon>
        <taxon>Ecdysozoa</taxon>
        <taxon>Arthropoda</taxon>
        <taxon>Chelicerata</taxon>
        <taxon>Arachnida</taxon>
        <taxon>Acari</taxon>
        <taxon>Parasitiformes</taxon>
        <taxon>Ixodida</taxon>
        <taxon>Ixodoidea</taxon>
        <taxon>Ixodidae</taxon>
        <taxon>Ixodinae</taxon>
        <taxon>Ixodes</taxon>
    </lineage>
</organism>
<evidence type="ECO:0000313" key="2">
    <source>
        <dbReference type="EMBL" id="JAR94558.1"/>
    </source>
</evidence>
<name>A0A147BV20_IXORI</name>
<dbReference type="AlphaFoldDB" id="A0A147BV20"/>
<dbReference type="EMBL" id="GEGO01000846">
    <property type="protein sequence ID" value="JAR94558.1"/>
    <property type="molecule type" value="Transcribed_RNA"/>
</dbReference>
<proteinExistence type="predicted"/>
<keyword evidence="1" id="KW-0812">Transmembrane</keyword>
<protein>
    <submittedName>
        <fullName evidence="2">Putative salivary secreted protein</fullName>
    </submittedName>
</protein>